<comment type="catalytic activity">
    <reaction evidence="10 11">
        <text>(2R)-3-phosphoglycerate + NAD(+) = 3-phosphooxypyruvate + NADH + H(+)</text>
        <dbReference type="Rhea" id="RHEA:12641"/>
        <dbReference type="ChEBI" id="CHEBI:15378"/>
        <dbReference type="ChEBI" id="CHEBI:18110"/>
        <dbReference type="ChEBI" id="CHEBI:57540"/>
        <dbReference type="ChEBI" id="CHEBI:57945"/>
        <dbReference type="ChEBI" id="CHEBI:58272"/>
        <dbReference type="EC" id="1.1.1.95"/>
    </reaction>
</comment>
<evidence type="ECO:0000256" key="10">
    <source>
        <dbReference type="ARBA" id="ARBA00048731"/>
    </source>
</evidence>
<dbReference type="PANTHER" id="PTHR42789:SF1">
    <property type="entry name" value="D-ISOMER SPECIFIC 2-HYDROXYACID DEHYDROGENASE FAMILY PROTEIN (AFU_ORTHOLOGUE AFUA_6G10090)"/>
    <property type="match status" value="1"/>
</dbReference>
<dbReference type="PROSITE" id="PS00065">
    <property type="entry name" value="D_2_HYDROXYACID_DH_1"/>
    <property type="match status" value="1"/>
</dbReference>
<evidence type="ECO:0000256" key="1">
    <source>
        <dbReference type="ARBA" id="ARBA00003800"/>
    </source>
</evidence>
<dbReference type="NCBIfam" id="TIGR01327">
    <property type="entry name" value="PGDH"/>
    <property type="match status" value="1"/>
</dbReference>
<evidence type="ECO:0000256" key="11">
    <source>
        <dbReference type="RuleBase" id="RU363003"/>
    </source>
</evidence>
<dbReference type="Proteomes" id="UP000322917">
    <property type="component" value="Unassembled WGS sequence"/>
</dbReference>
<evidence type="ECO:0000256" key="2">
    <source>
        <dbReference type="ARBA" id="ARBA00005216"/>
    </source>
</evidence>
<dbReference type="InterPro" id="IPR006140">
    <property type="entry name" value="D-isomer_DH_NAD-bd"/>
</dbReference>
<dbReference type="Gene3D" id="3.30.1330.90">
    <property type="entry name" value="D-3-phosphoglycerate dehydrogenase, domain 3"/>
    <property type="match status" value="1"/>
</dbReference>
<sequence length="527" mass="55795">MKILVSDPVSVQGIEILQKEFQVDVKTKLSPEELIAIIPEYDALVVRSETKVTKAVIEAAVKLKAIGRAGVGVDNIDVEAATKKGIIVMNAPEGNTIAATEHTIAMMMALTRNIPQAYASMKRGEWQRGKFTGVEVRGKTLGVIGLGRIGTGVAKRAIAMEMKILAYDPFISAERAKALGIELGELDEVFANADFITLHLPLTSETKNLINQAAFDKMKTGVRLVNCARGGVINEADLAAAIEAGKVAGAAIDVFEKEPVDPENPLLKLDKVVVTPHLGASTAEAQVGVAVDVAHGIIAALKGEPVATAVNMAPIPADVLERIKPFFTLAEKMGCLAVAIADGRINSIQVEYNGEITEVDTKMLTTAVVKGVLNPILQETVNYVNTPGIAKTRGIAVREVKIKQTADFADLITVRINSDKGYHTVGGTLFGQEGRIVSIDGHRVDVDPSGWLMLSPHINRPGIIGKVGTLLGQEGINIASMQVGKTTTEGTNIMALGVDSDIPVDVLAKIKAVDGIFGAKLVNFNAG</sequence>
<keyword evidence="14" id="KW-1185">Reference proteome</keyword>
<accession>A0A1M6BIH8</accession>
<dbReference type="SUPFAM" id="SSF143548">
    <property type="entry name" value="Serine metabolism enzymes domain"/>
    <property type="match status" value="1"/>
</dbReference>
<dbReference type="RefSeq" id="WP_149733317.1">
    <property type="nucleotide sequence ID" value="NZ_FQZD01000005.1"/>
</dbReference>
<evidence type="ECO:0000256" key="6">
    <source>
        <dbReference type="ARBA" id="ARBA00023002"/>
    </source>
</evidence>
<dbReference type="Gene3D" id="3.40.50.720">
    <property type="entry name" value="NAD(P)-binding Rossmann-like Domain"/>
    <property type="match status" value="2"/>
</dbReference>
<dbReference type="InterPro" id="IPR029753">
    <property type="entry name" value="D-isomer_DH_CS"/>
</dbReference>
<dbReference type="GO" id="GO:0051287">
    <property type="term" value="F:NAD binding"/>
    <property type="evidence" value="ECO:0007669"/>
    <property type="project" value="UniProtKB-UniRule"/>
</dbReference>
<dbReference type="InterPro" id="IPR045865">
    <property type="entry name" value="ACT-like_dom_sf"/>
</dbReference>
<dbReference type="InterPro" id="IPR002912">
    <property type="entry name" value="ACT_dom"/>
</dbReference>
<dbReference type="PROSITE" id="PS51671">
    <property type="entry name" value="ACT"/>
    <property type="match status" value="1"/>
</dbReference>
<dbReference type="SUPFAM" id="SSF51735">
    <property type="entry name" value="NAD(P)-binding Rossmann-fold domains"/>
    <property type="match status" value="1"/>
</dbReference>
<comment type="pathway">
    <text evidence="2 11">Amino-acid biosynthesis; L-serine biosynthesis; L-serine from 3-phospho-D-glycerate: step 1/3.</text>
</comment>
<dbReference type="PROSITE" id="PS00670">
    <property type="entry name" value="D_2_HYDROXYACID_DH_2"/>
    <property type="match status" value="1"/>
</dbReference>
<evidence type="ECO:0000256" key="5">
    <source>
        <dbReference type="ARBA" id="ARBA00022605"/>
    </source>
</evidence>
<dbReference type="CDD" id="cd04902">
    <property type="entry name" value="ACT_3PGDH-xct"/>
    <property type="match status" value="1"/>
</dbReference>
<dbReference type="FunFam" id="3.40.50.720:FF:000021">
    <property type="entry name" value="D-3-phosphoglycerate dehydrogenase"/>
    <property type="match status" value="1"/>
</dbReference>
<comment type="function">
    <text evidence="1">Catalyzes the reversible oxidation of 3-phospho-D-glycerate to 3-phosphonooxypyruvate, the first step of the phosphorylated L-serine biosynthesis pathway. Also catalyzes the reversible oxidation of 2-hydroxyglutarate to 2-oxoglutarate.</text>
</comment>
<dbReference type="Gene3D" id="3.30.70.260">
    <property type="match status" value="1"/>
</dbReference>
<evidence type="ECO:0000259" key="12">
    <source>
        <dbReference type="PROSITE" id="PS51671"/>
    </source>
</evidence>
<reference evidence="13 14" key="1">
    <citation type="submission" date="2016-11" db="EMBL/GenBank/DDBJ databases">
        <authorList>
            <person name="Varghese N."/>
            <person name="Submissions S."/>
        </authorList>
    </citation>
    <scope>NUCLEOTIDE SEQUENCE [LARGE SCALE GENOMIC DNA]</scope>
    <source>
        <strain evidence="13 14">DSM 15287</strain>
    </source>
</reference>
<dbReference type="GO" id="GO:0006564">
    <property type="term" value="P:L-serine biosynthetic process"/>
    <property type="evidence" value="ECO:0007669"/>
    <property type="project" value="UniProtKB-UniRule"/>
</dbReference>
<dbReference type="InterPro" id="IPR006236">
    <property type="entry name" value="PGDH"/>
</dbReference>
<dbReference type="CDD" id="cd12173">
    <property type="entry name" value="PGDH_4"/>
    <property type="match status" value="1"/>
</dbReference>
<keyword evidence="8 11" id="KW-0718">Serine biosynthesis</keyword>
<evidence type="ECO:0000313" key="13">
    <source>
        <dbReference type="EMBL" id="SHI48580.1"/>
    </source>
</evidence>
<evidence type="ECO:0000256" key="3">
    <source>
        <dbReference type="ARBA" id="ARBA00005854"/>
    </source>
</evidence>
<dbReference type="Pfam" id="PF02826">
    <property type="entry name" value="2-Hacid_dh_C"/>
    <property type="match status" value="1"/>
</dbReference>
<dbReference type="InterPro" id="IPR036291">
    <property type="entry name" value="NAD(P)-bd_dom_sf"/>
</dbReference>
<dbReference type="InterPro" id="IPR006139">
    <property type="entry name" value="D-isomer_2_OHA_DH_cat_dom"/>
</dbReference>
<evidence type="ECO:0000256" key="9">
    <source>
        <dbReference type="ARBA" id="ARBA00048126"/>
    </source>
</evidence>
<dbReference type="InterPro" id="IPR050857">
    <property type="entry name" value="D-2-hydroxyacid_DH"/>
</dbReference>
<dbReference type="UniPathway" id="UPA00135">
    <property type="reaction ID" value="UER00196"/>
</dbReference>
<evidence type="ECO:0000256" key="7">
    <source>
        <dbReference type="ARBA" id="ARBA00023027"/>
    </source>
</evidence>
<dbReference type="OrthoDB" id="9805416at2"/>
<evidence type="ECO:0000256" key="8">
    <source>
        <dbReference type="ARBA" id="ARBA00023299"/>
    </source>
</evidence>
<gene>
    <name evidence="13" type="ORF">SAMN02745170_00417</name>
</gene>
<protein>
    <recommendedName>
        <fullName evidence="4 11">D-3-phosphoglycerate dehydrogenase</fullName>
        <ecNumber evidence="11">1.1.1.95</ecNumber>
    </recommendedName>
</protein>
<organism evidence="13 14">
    <name type="scientific">Propionispora hippei DSM 15287</name>
    <dbReference type="NCBI Taxonomy" id="1123003"/>
    <lineage>
        <taxon>Bacteria</taxon>
        <taxon>Bacillati</taxon>
        <taxon>Bacillota</taxon>
        <taxon>Negativicutes</taxon>
        <taxon>Selenomonadales</taxon>
        <taxon>Sporomusaceae</taxon>
        <taxon>Propionispora</taxon>
    </lineage>
</organism>
<dbReference type="GO" id="GO:0004617">
    <property type="term" value="F:phosphoglycerate dehydrogenase activity"/>
    <property type="evidence" value="ECO:0007669"/>
    <property type="project" value="UniProtKB-UniRule"/>
</dbReference>
<dbReference type="EMBL" id="FQZD01000005">
    <property type="protein sequence ID" value="SHI48580.1"/>
    <property type="molecule type" value="Genomic_DNA"/>
</dbReference>
<keyword evidence="6 11" id="KW-0560">Oxidoreductase</keyword>
<dbReference type="EC" id="1.1.1.95" evidence="11"/>
<evidence type="ECO:0000313" key="14">
    <source>
        <dbReference type="Proteomes" id="UP000322917"/>
    </source>
</evidence>
<feature type="domain" description="ACT" evidence="12">
    <location>
        <begin position="452"/>
        <end position="527"/>
    </location>
</feature>
<keyword evidence="7 11" id="KW-0520">NAD</keyword>
<keyword evidence="5 11" id="KW-0028">Amino-acid biosynthesis</keyword>
<comment type="catalytic activity">
    <reaction evidence="9">
        <text>(R)-2-hydroxyglutarate + NAD(+) = 2-oxoglutarate + NADH + H(+)</text>
        <dbReference type="Rhea" id="RHEA:49612"/>
        <dbReference type="ChEBI" id="CHEBI:15378"/>
        <dbReference type="ChEBI" id="CHEBI:15801"/>
        <dbReference type="ChEBI" id="CHEBI:16810"/>
        <dbReference type="ChEBI" id="CHEBI:57540"/>
        <dbReference type="ChEBI" id="CHEBI:57945"/>
        <dbReference type="EC" id="1.1.1.399"/>
    </reaction>
</comment>
<proteinExistence type="inferred from homology"/>
<name>A0A1M6BIH8_9FIRM</name>
<dbReference type="InterPro" id="IPR029009">
    <property type="entry name" value="ASB_dom_sf"/>
</dbReference>
<dbReference type="SUPFAM" id="SSF55021">
    <property type="entry name" value="ACT-like"/>
    <property type="match status" value="1"/>
</dbReference>
<dbReference type="PROSITE" id="PS00671">
    <property type="entry name" value="D_2_HYDROXYACID_DH_3"/>
    <property type="match status" value="1"/>
</dbReference>
<dbReference type="Pfam" id="PF19304">
    <property type="entry name" value="PGDH_inter"/>
    <property type="match status" value="1"/>
</dbReference>
<dbReference type="InterPro" id="IPR045626">
    <property type="entry name" value="PGDH_ASB_dom"/>
</dbReference>
<dbReference type="Pfam" id="PF01842">
    <property type="entry name" value="ACT"/>
    <property type="match status" value="1"/>
</dbReference>
<dbReference type="PANTHER" id="PTHR42789">
    <property type="entry name" value="D-ISOMER SPECIFIC 2-HYDROXYACID DEHYDROGENASE FAMILY PROTEIN (AFU_ORTHOLOGUE AFUA_6G10090)"/>
    <property type="match status" value="1"/>
</dbReference>
<dbReference type="FunFam" id="3.30.1330.90:FF:000003">
    <property type="entry name" value="D-3-phosphoglycerate dehydrogenase"/>
    <property type="match status" value="1"/>
</dbReference>
<dbReference type="Pfam" id="PF00389">
    <property type="entry name" value="2-Hacid_dh"/>
    <property type="match status" value="1"/>
</dbReference>
<comment type="similarity">
    <text evidence="3 11">Belongs to the D-isomer specific 2-hydroxyacid dehydrogenase family.</text>
</comment>
<dbReference type="InterPro" id="IPR029752">
    <property type="entry name" value="D-isomer_DH_CS1"/>
</dbReference>
<evidence type="ECO:0000256" key="4">
    <source>
        <dbReference type="ARBA" id="ARBA00021582"/>
    </source>
</evidence>
<dbReference type="AlphaFoldDB" id="A0A1M6BIH8"/>
<dbReference type="SUPFAM" id="SSF52283">
    <property type="entry name" value="Formate/glycerate dehydrogenase catalytic domain-like"/>
    <property type="match status" value="1"/>
</dbReference>